<evidence type="ECO:0000256" key="6">
    <source>
        <dbReference type="ARBA" id="ARBA00022801"/>
    </source>
</evidence>
<evidence type="ECO:0000256" key="2">
    <source>
        <dbReference type="ARBA" id="ARBA00004955"/>
    </source>
</evidence>
<protein>
    <recommendedName>
        <fullName evidence="9">AMP deaminase</fullName>
        <ecNumber evidence="4">3.5.4.6</ecNumber>
    </recommendedName>
    <alternativeName>
        <fullName evidence="10">Myoadenylate deaminase</fullName>
    </alternativeName>
</protein>
<organism evidence="13 14">
    <name type="scientific">Starmerella bacillaris</name>
    <name type="common">Yeast</name>
    <name type="synonym">Candida zemplinina</name>
    <dbReference type="NCBI Taxonomy" id="1247836"/>
    <lineage>
        <taxon>Eukaryota</taxon>
        <taxon>Fungi</taxon>
        <taxon>Dikarya</taxon>
        <taxon>Ascomycota</taxon>
        <taxon>Saccharomycotina</taxon>
        <taxon>Dipodascomycetes</taxon>
        <taxon>Dipodascales</taxon>
        <taxon>Trichomonascaceae</taxon>
        <taxon>Starmerella</taxon>
    </lineage>
</organism>
<evidence type="ECO:0000256" key="9">
    <source>
        <dbReference type="ARBA" id="ARBA00072037"/>
    </source>
</evidence>
<dbReference type="SUPFAM" id="SSF51556">
    <property type="entry name" value="Metallo-dependent hydrolases"/>
    <property type="match status" value="1"/>
</dbReference>
<evidence type="ECO:0000256" key="3">
    <source>
        <dbReference type="ARBA" id="ARBA00006676"/>
    </source>
</evidence>
<dbReference type="GO" id="GO:0046033">
    <property type="term" value="P:AMP metabolic process"/>
    <property type="evidence" value="ECO:0007669"/>
    <property type="project" value="TreeGrafter"/>
</dbReference>
<reference evidence="13 14" key="1">
    <citation type="journal article" date="2023" name="Elife">
        <title>Identification of key yeast species and microbe-microbe interactions impacting larval growth of Drosophila in the wild.</title>
        <authorList>
            <person name="Mure A."/>
            <person name="Sugiura Y."/>
            <person name="Maeda R."/>
            <person name="Honda K."/>
            <person name="Sakurai N."/>
            <person name="Takahashi Y."/>
            <person name="Watada M."/>
            <person name="Katoh T."/>
            <person name="Gotoh A."/>
            <person name="Gotoh Y."/>
            <person name="Taniguchi I."/>
            <person name="Nakamura K."/>
            <person name="Hayashi T."/>
            <person name="Katayama T."/>
            <person name="Uemura T."/>
            <person name="Hattori Y."/>
        </authorList>
    </citation>
    <scope>NUCLEOTIDE SEQUENCE [LARGE SCALE GENOMIC DNA]</scope>
    <source>
        <strain evidence="13 14">SB-73</strain>
    </source>
</reference>
<dbReference type="InterPro" id="IPR006650">
    <property type="entry name" value="A/AMP_deam_AS"/>
</dbReference>
<dbReference type="GO" id="GO:0032264">
    <property type="term" value="P:IMP salvage"/>
    <property type="evidence" value="ECO:0007669"/>
    <property type="project" value="InterPro"/>
</dbReference>
<dbReference type="PANTHER" id="PTHR11359">
    <property type="entry name" value="AMP DEAMINASE"/>
    <property type="match status" value="1"/>
</dbReference>
<evidence type="ECO:0000256" key="8">
    <source>
        <dbReference type="ARBA" id="ARBA00023080"/>
    </source>
</evidence>
<accession>A0AAV5RLH6</accession>
<comment type="similarity">
    <text evidence="3 11">Belongs to the metallo-dependent hydrolases superfamily. Adenosine and AMP deaminases family.</text>
</comment>
<comment type="pathway">
    <text evidence="2">Purine metabolism; IMP biosynthesis via salvage pathway; IMP from AMP: step 1/1.</text>
</comment>
<comment type="cofactor">
    <cofactor evidence="1">
        <name>Zn(2+)</name>
        <dbReference type="ChEBI" id="CHEBI:29105"/>
    </cofactor>
</comment>
<dbReference type="PROSITE" id="PS00485">
    <property type="entry name" value="A_DEAMINASE"/>
    <property type="match status" value="1"/>
</dbReference>
<keyword evidence="14" id="KW-1185">Reference proteome</keyword>
<dbReference type="Proteomes" id="UP001362899">
    <property type="component" value="Unassembled WGS sequence"/>
</dbReference>
<evidence type="ECO:0000256" key="5">
    <source>
        <dbReference type="ARBA" id="ARBA00022723"/>
    </source>
</evidence>
<sequence>MAPATSGAEFSSSDEEGNSNHHLTYRDTKQLDDLQGKMIAQRTVTDDKTRQRVPSFSSRISDHDAFAHNDNDGLQVAAHYRQAGDYPKRSTLDILNETDAEEIQELQKMYFSVNKAIEVRRRFMELSLQDETKNPKNLPGWKIYPPPPEPEYDAVTKQFNKKSTEKHAPEDIGNKFCLSDIAIPDKNDYEYRLNKDGVFEAFAKDADEPLVKVPSLREYYMAVDELIAISSDGPTKSFAFRRLQYLEARWNLYFLLNQDLELAVSKRIPHRDFYNVRKVDTHVHHSACMTQKHLLRFIKSKMKKSPNEVVIYRDGNFLTLAKVFESLGLTAYDLNIETLDMHAHSDAFHRFDKFNLKYNPIGESRLREIFLKTDNFIQGRYLAEITREVFSDLEQSKYQMAEYRISIYGRHKSEWSKLAAWVVDNKLVSDNVRWLIQVPRLYDIYKKTGIIKTFSEIVDNIFQPLFEVTKNPRSDPKLHVFLQRVVGFDSVDDESKPDRRRVAKYPVPAEWDANLSPPYSYYLYYLYANIASLNQFRKRLGYNTFVLRPHCGEAGDPEHLVPAFITSLGISHGILLRKIPFMQYLYYLEQVGIAMSPISNNALFLSYEKNPIVQYFRRGLNVSLSSDDPLQFSFTREPLIEEYSIAIQIYKLSSADSRELALYSVMQSGFEHEIKKHWGYDMHSKEINIEKTNVPRPRLAFRSETLKHERSLVTKYGGSVEEYAC</sequence>
<proteinExistence type="inferred from homology"/>
<dbReference type="Gene3D" id="4.10.800.20">
    <property type="match status" value="1"/>
</dbReference>
<evidence type="ECO:0000256" key="11">
    <source>
        <dbReference type="PIRNR" id="PIRNR001251"/>
    </source>
</evidence>
<keyword evidence="6" id="KW-0378">Hydrolase</keyword>
<comment type="caution">
    <text evidence="13">The sequence shown here is derived from an EMBL/GenBank/DDBJ whole genome shotgun (WGS) entry which is preliminary data.</text>
</comment>
<evidence type="ECO:0000313" key="13">
    <source>
        <dbReference type="EMBL" id="GMM52043.1"/>
    </source>
</evidence>
<gene>
    <name evidence="13" type="ORF">DASB73_030060</name>
</gene>
<dbReference type="InterPro" id="IPR032466">
    <property type="entry name" value="Metal_Hydrolase"/>
</dbReference>
<dbReference type="PANTHER" id="PTHR11359:SF0">
    <property type="entry name" value="AMP DEAMINASE"/>
    <property type="match status" value="1"/>
</dbReference>
<dbReference type="InterPro" id="IPR006329">
    <property type="entry name" value="AMPD"/>
</dbReference>
<evidence type="ECO:0000256" key="12">
    <source>
        <dbReference type="SAM" id="MobiDB-lite"/>
    </source>
</evidence>
<dbReference type="EC" id="3.5.4.6" evidence="4"/>
<name>A0AAV5RLH6_STABA</name>
<dbReference type="GO" id="GO:0003876">
    <property type="term" value="F:AMP deaminase activity"/>
    <property type="evidence" value="ECO:0007669"/>
    <property type="project" value="UniProtKB-EC"/>
</dbReference>
<evidence type="ECO:0000313" key="14">
    <source>
        <dbReference type="Proteomes" id="UP001362899"/>
    </source>
</evidence>
<feature type="region of interest" description="Disordered" evidence="12">
    <location>
        <begin position="1"/>
        <end position="67"/>
    </location>
</feature>
<evidence type="ECO:0000256" key="7">
    <source>
        <dbReference type="ARBA" id="ARBA00022833"/>
    </source>
</evidence>
<dbReference type="Gene3D" id="3.20.20.140">
    <property type="entry name" value="Metal-dependent hydrolases"/>
    <property type="match status" value="1"/>
</dbReference>
<dbReference type="GO" id="GO:0005829">
    <property type="term" value="C:cytosol"/>
    <property type="evidence" value="ECO:0007669"/>
    <property type="project" value="TreeGrafter"/>
</dbReference>
<evidence type="ECO:0000256" key="1">
    <source>
        <dbReference type="ARBA" id="ARBA00001947"/>
    </source>
</evidence>
<keyword evidence="5" id="KW-0479">Metal-binding</keyword>
<keyword evidence="8" id="KW-0546">Nucleotide metabolism</keyword>
<evidence type="ECO:0000256" key="4">
    <source>
        <dbReference type="ARBA" id="ARBA00012775"/>
    </source>
</evidence>
<keyword evidence="7" id="KW-0862">Zinc</keyword>
<dbReference type="NCBIfam" id="TIGR01429">
    <property type="entry name" value="AMP_deaminase"/>
    <property type="match status" value="1"/>
</dbReference>
<dbReference type="EMBL" id="BTGC01000008">
    <property type="protein sequence ID" value="GMM52043.1"/>
    <property type="molecule type" value="Genomic_DNA"/>
</dbReference>
<evidence type="ECO:0000256" key="10">
    <source>
        <dbReference type="ARBA" id="ARBA00078830"/>
    </source>
</evidence>
<dbReference type="FunFam" id="4.10.800.20:FF:000001">
    <property type="entry name" value="AMP deaminase"/>
    <property type="match status" value="1"/>
</dbReference>
<dbReference type="PIRSF" id="PIRSF001251">
    <property type="entry name" value="AMP_deaminase_met"/>
    <property type="match status" value="1"/>
</dbReference>
<dbReference type="GO" id="GO:0046872">
    <property type="term" value="F:metal ion binding"/>
    <property type="evidence" value="ECO:0007669"/>
    <property type="project" value="UniProtKB-KW"/>
</dbReference>
<feature type="compositionally biased region" description="Basic and acidic residues" evidence="12">
    <location>
        <begin position="24"/>
        <end position="35"/>
    </location>
</feature>
<dbReference type="AlphaFoldDB" id="A0AAV5RLH6"/>
<dbReference type="Pfam" id="PF19326">
    <property type="entry name" value="AMP_deaminase"/>
    <property type="match status" value="1"/>
</dbReference>